<feature type="transmembrane region" description="Helical" evidence="5">
    <location>
        <begin position="90"/>
        <end position="109"/>
    </location>
</feature>
<sequence>MAEQPGPGAPDVRFSLANERTFLAWQRTALGMLGAGVAVLHLLDRDLAVWLLGVVLLAGGGCCAVLGWWRYRAAERAIEVGGRIGPLVMAPILAAAVVVAVVAALASALL</sequence>
<dbReference type="EMBL" id="SJZJ01000010">
    <property type="protein sequence ID" value="TCJ28633.1"/>
    <property type="molecule type" value="Genomic_DNA"/>
</dbReference>
<evidence type="ECO:0000256" key="4">
    <source>
        <dbReference type="ARBA" id="ARBA00023136"/>
    </source>
</evidence>
<dbReference type="OrthoDB" id="582337at2"/>
<keyword evidence="2 5" id="KW-0812">Transmembrane</keyword>
<organism evidence="7 8">
    <name type="scientific">Nocardioides jejuensis</name>
    <dbReference type="NCBI Taxonomy" id="2502782"/>
    <lineage>
        <taxon>Bacteria</taxon>
        <taxon>Bacillati</taxon>
        <taxon>Actinomycetota</taxon>
        <taxon>Actinomycetes</taxon>
        <taxon>Propionibacteriales</taxon>
        <taxon>Nocardioidaceae</taxon>
        <taxon>Nocardioides</taxon>
    </lineage>
</organism>
<feature type="transmembrane region" description="Helical" evidence="5">
    <location>
        <begin position="22"/>
        <end position="43"/>
    </location>
</feature>
<feature type="domain" description="DUF202" evidence="6">
    <location>
        <begin position="13"/>
        <end position="77"/>
    </location>
</feature>
<proteinExistence type="predicted"/>
<dbReference type="AlphaFoldDB" id="A0A4R1CBY9"/>
<gene>
    <name evidence="7" type="ORF">EPD65_07970</name>
</gene>
<keyword evidence="4 5" id="KW-0472">Membrane</keyword>
<dbReference type="Pfam" id="PF02656">
    <property type="entry name" value="DUF202"/>
    <property type="match status" value="1"/>
</dbReference>
<comment type="caution">
    <text evidence="7">The sequence shown here is derived from an EMBL/GenBank/DDBJ whole genome shotgun (WGS) entry which is preliminary data.</text>
</comment>
<evidence type="ECO:0000313" key="7">
    <source>
        <dbReference type="EMBL" id="TCJ28633.1"/>
    </source>
</evidence>
<keyword evidence="8" id="KW-1185">Reference proteome</keyword>
<accession>A0A4R1CBY9</accession>
<name>A0A4R1CBY9_9ACTN</name>
<protein>
    <submittedName>
        <fullName evidence="7">DUF202 domain-containing protein</fullName>
    </submittedName>
</protein>
<evidence type="ECO:0000313" key="8">
    <source>
        <dbReference type="Proteomes" id="UP000295453"/>
    </source>
</evidence>
<evidence type="ECO:0000256" key="2">
    <source>
        <dbReference type="ARBA" id="ARBA00022692"/>
    </source>
</evidence>
<evidence type="ECO:0000256" key="3">
    <source>
        <dbReference type="ARBA" id="ARBA00022989"/>
    </source>
</evidence>
<comment type="subcellular location">
    <subcellularLocation>
        <location evidence="1">Endomembrane system</location>
        <topology evidence="1">Multi-pass membrane protein</topology>
    </subcellularLocation>
</comment>
<dbReference type="Proteomes" id="UP000295453">
    <property type="component" value="Unassembled WGS sequence"/>
</dbReference>
<feature type="transmembrane region" description="Helical" evidence="5">
    <location>
        <begin position="49"/>
        <end position="69"/>
    </location>
</feature>
<evidence type="ECO:0000256" key="5">
    <source>
        <dbReference type="SAM" id="Phobius"/>
    </source>
</evidence>
<keyword evidence="3 5" id="KW-1133">Transmembrane helix</keyword>
<evidence type="ECO:0000256" key="1">
    <source>
        <dbReference type="ARBA" id="ARBA00004127"/>
    </source>
</evidence>
<evidence type="ECO:0000259" key="6">
    <source>
        <dbReference type="Pfam" id="PF02656"/>
    </source>
</evidence>
<dbReference type="RefSeq" id="WP_131582925.1">
    <property type="nucleotide sequence ID" value="NZ_SJZJ01000010.1"/>
</dbReference>
<reference evidence="7 8" key="1">
    <citation type="submission" date="2019-03" db="EMBL/GenBank/DDBJ databases">
        <authorList>
            <person name="Kim M.K.M."/>
        </authorList>
    </citation>
    <scope>NUCLEOTIDE SEQUENCE [LARGE SCALE GENOMIC DNA]</scope>
    <source>
        <strain evidence="7 8">18JY15-6</strain>
    </source>
</reference>
<dbReference type="GO" id="GO:0012505">
    <property type="term" value="C:endomembrane system"/>
    <property type="evidence" value="ECO:0007669"/>
    <property type="project" value="UniProtKB-SubCell"/>
</dbReference>
<dbReference type="InterPro" id="IPR003807">
    <property type="entry name" value="DUF202"/>
</dbReference>